<dbReference type="SMART" id="SM00382">
    <property type="entry name" value="AAA"/>
    <property type="match status" value="1"/>
</dbReference>
<evidence type="ECO:0000256" key="5">
    <source>
        <dbReference type="ARBA" id="ARBA00022840"/>
    </source>
</evidence>
<dbReference type="InterPro" id="IPR050763">
    <property type="entry name" value="ABC_transporter_ATP-binding"/>
</dbReference>
<feature type="domain" description="ABC transporter" evidence="7">
    <location>
        <begin position="6"/>
        <end position="237"/>
    </location>
</feature>
<dbReference type="GO" id="GO:0005886">
    <property type="term" value="C:plasma membrane"/>
    <property type="evidence" value="ECO:0007669"/>
    <property type="project" value="UniProtKB-SubCell"/>
</dbReference>
<keyword evidence="5 8" id="KW-0067">ATP-binding</keyword>
<dbReference type="EMBL" id="FOWC01000017">
    <property type="protein sequence ID" value="SFQ64336.1"/>
    <property type="molecule type" value="Genomic_DNA"/>
</dbReference>
<dbReference type="Proteomes" id="UP000199137">
    <property type="component" value="Unassembled WGS sequence"/>
</dbReference>
<dbReference type="PANTHER" id="PTHR42711:SF5">
    <property type="entry name" value="ABC TRANSPORTER ATP-BINDING PROTEIN NATA"/>
    <property type="match status" value="1"/>
</dbReference>
<dbReference type="Pfam" id="PF00005">
    <property type="entry name" value="ABC_tran"/>
    <property type="match status" value="1"/>
</dbReference>
<name>A0A1I6A6G0_9PSEU</name>
<dbReference type="InterPro" id="IPR003593">
    <property type="entry name" value="AAA+_ATPase"/>
</dbReference>
<keyword evidence="3" id="KW-0813">Transport</keyword>
<dbReference type="Gene3D" id="3.40.50.300">
    <property type="entry name" value="P-loop containing nucleotide triphosphate hydrolases"/>
    <property type="match status" value="1"/>
</dbReference>
<protein>
    <submittedName>
        <fullName evidence="8">ABC-2 type transport system ATP-binding protein</fullName>
    </submittedName>
</protein>
<evidence type="ECO:0000256" key="3">
    <source>
        <dbReference type="ARBA" id="ARBA00022448"/>
    </source>
</evidence>
<organism evidence="8 9">
    <name type="scientific">Amycolatopsis rubida</name>
    <dbReference type="NCBI Taxonomy" id="112413"/>
    <lineage>
        <taxon>Bacteria</taxon>
        <taxon>Bacillati</taxon>
        <taxon>Actinomycetota</taxon>
        <taxon>Actinomycetes</taxon>
        <taxon>Pseudonocardiales</taxon>
        <taxon>Pseudonocardiaceae</taxon>
        <taxon>Amycolatopsis</taxon>
    </lineage>
</organism>
<accession>A0A1I6A6G0</accession>
<comment type="similarity">
    <text evidence="2">Belongs to the ABC transporter superfamily.</text>
</comment>
<dbReference type="STRING" id="112413.SAMN05421854_117146"/>
<evidence type="ECO:0000256" key="4">
    <source>
        <dbReference type="ARBA" id="ARBA00022741"/>
    </source>
</evidence>
<dbReference type="GO" id="GO:0005524">
    <property type="term" value="F:ATP binding"/>
    <property type="evidence" value="ECO:0007669"/>
    <property type="project" value="UniProtKB-KW"/>
</dbReference>
<dbReference type="RefSeq" id="WP_093576656.1">
    <property type="nucleotide sequence ID" value="NZ_FOWC01000017.1"/>
</dbReference>
<evidence type="ECO:0000313" key="8">
    <source>
        <dbReference type="EMBL" id="SFQ64336.1"/>
    </source>
</evidence>
<dbReference type="AlphaFoldDB" id="A0A1I6A6G0"/>
<evidence type="ECO:0000256" key="1">
    <source>
        <dbReference type="ARBA" id="ARBA00004202"/>
    </source>
</evidence>
<dbReference type="OrthoDB" id="9804819at2"/>
<dbReference type="InterPro" id="IPR027417">
    <property type="entry name" value="P-loop_NTPase"/>
</dbReference>
<evidence type="ECO:0000259" key="7">
    <source>
        <dbReference type="PROSITE" id="PS50893"/>
    </source>
</evidence>
<keyword evidence="6" id="KW-0046">Antibiotic resistance</keyword>
<dbReference type="PROSITE" id="PS50893">
    <property type="entry name" value="ABC_TRANSPORTER_2"/>
    <property type="match status" value="1"/>
</dbReference>
<evidence type="ECO:0000256" key="6">
    <source>
        <dbReference type="ARBA" id="ARBA00023251"/>
    </source>
</evidence>
<dbReference type="InterPro" id="IPR017871">
    <property type="entry name" value="ABC_transporter-like_CS"/>
</dbReference>
<gene>
    <name evidence="8" type="ORF">SAMN05421854_117146</name>
</gene>
<dbReference type="SUPFAM" id="SSF52540">
    <property type="entry name" value="P-loop containing nucleoside triphosphate hydrolases"/>
    <property type="match status" value="1"/>
</dbReference>
<comment type="subcellular location">
    <subcellularLocation>
        <location evidence="1">Cell membrane</location>
        <topology evidence="1">Peripheral membrane protein</topology>
    </subcellularLocation>
</comment>
<dbReference type="InterPro" id="IPR003439">
    <property type="entry name" value="ABC_transporter-like_ATP-bd"/>
</dbReference>
<proteinExistence type="inferred from homology"/>
<keyword evidence="4" id="KW-0547">Nucleotide-binding</keyword>
<dbReference type="PANTHER" id="PTHR42711">
    <property type="entry name" value="ABC TRANSPORTER ATP-BINDING PROTEIN"/>
    <property type="match status" value="1"/>
</dbReference>
<evidence type="ECO:0000256" key="2">
    <source>
        <dbReference type="ARBA" id="ARBA00005417"/>
    </source>
</evidence>
<sequence length="265" mass="28500">MSEPAVRCTGVRHSFGATVAVDGVDLAIESGEVFGLLGPNGAGKTTTIRMITTLLPVSPDRITVFGLDVARRRMAVRRLIGYVPQQLSADGALTGRENVSLFARLFDVPRARRAAQVREALDLVGLENDADRPAGRYSGGMIRRLELAQALVSSPRLLILDEPTIGLDPVARSAVWERIAEIRAATGMTVLVTTHYMDEAEQYCDRVALMHTGKIRALGTPADLEAGLGPESTLDDVFRTVTGNALDAGGIRDVRAARRTARRLG</sequence>
<dbReference type="GO" id="GO:0046677">
    <property type="term" value="P:response to antibiotic"/>
    <property type="evidence" value="ECO:0007669"/>
    <property type="project" value="UniProtKB-KW"/>
</dbReference>
<dbReference type="PROSITE" id="PS00211">
    <property type="entry name" value="ABC_TRANSPORTER_1"/>
    <property type="match status" value="1"/>
</dbReference>
<dbReference type="GO" id="GO:0016887">
    <property type="term" value="F:ATP hydrolysis activity"/>
    <property type="evidence" value="ECO:0007669"/>
    <property type="project" value="InterPro"/>
</dbReference>
<evidence type="ECO:0000313" key="9">
    <source>
        <dbReference type="Proteomes" id="UP000199137"/>
    </source>
</evidence>
<reference evidence="8 9" key="1">
    <citation type="submission" date="2016-10" db="EMBL/GenBank/DDBJ databases">
        <authorList>
            <person name="de Groot N.N."/>
        </authorList>
    </citation>
    <scope>NUCLEOTIDE SEQUENCE [LARGE SCALE GENOMIC DNA]</scope>
    <source>
        <strain evidence="8 9">DSM 44637</strain>
    </source>
</reference>